<sequence>FNLDIQPGKDWHSAIRFDLENGKSVQEWSFAYRVVESEMETRDEEEVRILKKMDVMEVSPVLRGAGVDTGTLSAKSKQRFADQLDSTLTAVEDTLERAKSIAELRANNDKPGTLSDNHKTRIKAMREKFEEIHVVLSGASEKDGLEMPALADTLLSDATRLGVDIAD</sequence>
<protein>
    <recommendedName>
        <fullName evidence="4">Prohead serine protease domain-containing protein</fullName>
    </recommendedName>
</protein>
<name>A0A0F9EHV9_9ZZZZ</name>
<dbReference type="Pfam" id="PF04586">
    <property type="entry name" value="Peptidase_S78"/>
    <property type="match status" value="1"/>
</dbReference>
<evidence type="ECO:0000256" key="2">
    <source>
        <dbReference type="ARBA" id="ARBA00022670"/>
    </source>
</evidence>
<dbReference type="InterPro" id="IPR054613">
    <property type="entry name" value="Peptidase_S78_dom"/>
</dbReference>
<feature type="non-terminal residue" evidence="5">
    <location>
        <position position="1"/>
    </location>
</feature>
<keyword evidence="1" id="KW-1188">Viral release from host cell</keyword>
<reference evidence="5" key="1">
    <citation type="journal article" date="2015" name="Nature">
        <title>Complex archaea that bridge the gap between prokaryotes and eukaryotes.</title>
        <authorList>
            <person name="Spang A."/>
            <person name="Saw J.H."/>
            <person name="Jorgensen S.L."/>
            <person name="Zaremba-Niedzwiedzka K."/>
            <person name="Martijn J."/>
            <person name="Lind A.E."/>
            <person name="van Eijk R."/>
            <person name="Schleper C."/>
            <person name="Guy L."/>
            <person name="Ettema T.J."/>
        </authorList>
    </citation>
    <scope>NUCLEOTIDE SEQUENCE</scope>
</reference>
<comment type="caution">
    <text evidence="5">The sequence shown here is derived from an EMBL/GenBank/DDBJ whole genome shotgun (WGS) entry which is preliminary data.</text>
</comment>
<accession>A0A0F9EHV9</accession>
<evidence type="ECO:0000259" key="4">
    <source>
        <dbReference type="Pfam" id="PF04586"/>
    </source>
</evidence>
<keyword evidence="3" id="KW-0378">Hydrolase</keyword>
<dbReference type="GO" id="GO:0008233">
    <property type="term" value="F:peptidase activity"/>
    <property type="evidence" value="ECO:0007669"/>
    <property type="project" value="UniProtKB-KW"/>
</dbReference>
<feature type="domain" description="Prohead serine protease" evidence="4">
    <location>
        <begin position="23"/>
        <end position="74"/>
    </location>
</feature>
<organism evidence="5">
    <name type="scientific">marine sediment metagenome</name>
    <dbReference type="NCBI Taxonomy" id="412755"/>
    <lineage>
        <taxon>unclassified sequences</taxon>
        <taxon>metagenomes</taxon>
        <taxon>ecological metagenomes</taxon>
    </lineage>
</organism>
<dbReference type="GO" id="GO:0006508">
    <property type="term" value="P:proteolysis"/>
    <property type="evidence" value="ECO:0007669"/>
    <property type="project" value="UniProtKB-KW"/>
</dbReference>
<keyword evidence="2" id="KW-0645">Protease</keyword>
<dbReference type="AlphaFoldDB" id="A0A0F9EHV9"/>
<proteinExistence type="predicted"/>
<evidence type="ECO:0000313" key="5">
    <source>
        <dbReference type="EMBL" id="KKL65851.1"/>
    </source>
</evidence>
<evidence type="ECO:0000256" key="3">
    <source>
        <dbReference type="ARBA" id="ARBA00022801"/>
    </source>
</evidence>
<gene>
    <name evidence="5" type="ORF">LCGC14_2150870</name>
</gene>
<evidence type="ECO:0000256" key="1">
    <source>
        <dbReference type="ARBA" id="ARBA00022612"/>
    </source>
</evidence>
<dbReference type="EMBL" id="LAZR01027400">
    <property type="protein sequence ID" value="KKL65851.1"/>
    <property type="molecule type" value="Genomic_DNA"/>
</dbReference>